<dbReference type="Proteomes" id="UP000051913">
    <property type="component" value="Unassembled WGS sequence"/>
</dbReference>
<evidence type="ECO:0000313" key="2">
    <source>
        <dbReference type="Proteomes" id="UP000051913"/>
    </source>
</evidence>
<sequence length="165" mass="18674">MERLWSHPAASVATRKRILRAVLEEIIVTVEPGVLHLKLHWKGGDHTMLEVVKNRAEQHRWKTNASTEQLIRDLARLLPDGSIASVLNRLGTRTAKGSTWTQQRVCVFRNDHNIPVYRDGERAERGDLILHEAASRLGLSKMTVVRWCLAGKTELRGRTVCDPGD</sequence>
<dbReference type="AlphaFoldDB" id="A0A0R3LJM0"/>
<comment type="caution">
    <text evidence="1">The sequence shown here is derived from an EMBL/GenBank/DDBJ whole genome shotgun (WGS) entry which is preliminary data.</text>
</comment>
<keyword evidence="2" id="KW-1185">Reference proteome</keyword>
<gene>
    <name evidence="1" type="ORF">CP49_40035</name>
</gene>
<name>A0A0R3LJM0_9BRAD</name>
<dbReference type="EMBL" id="LLXX01000093">
    <property type="protein sequence ID" value="KRR07675.1"/>
    <property type="molecule type" value="Genomic_DNA"/>
</dbReference>
<protein>
    <recommendedName>
        <fullName evidence="3">Recombinase domain-containing protein</fullName>
    </recommendedName>
</protein>
<proteinExistence type="predicted"/>
<reference evidence="1 2" key="1">
    <citation type="submission" date="2014-03" db="EMBL/GenBank/DDBJ databases">
        <title>Bradyrhizobium valentinum sp. nov., isolated from effective nodules of Lupinus mariae-josephae, a lupine endemic of basic-lime soils in Eastern Spain.</title>
        <authorList>
            <person name="Duran D."/>
            <person name="Rey L."/>
            <person name="Navarro A."/>
            <person name="Busquets A."/>
            <person name="Imperial J."/>
            <person name="Ruiz-Argueso T."/>
        </authorList>
    </citation>
    <scope>NUCLEOTIDE SEQUENCE [LARGE SCALE GENOMIC DNA]</scope>
    <source>
        <strain evidence="1 2">LmjM3</strain>
    </source>
</reference>
<evidence type="ECO:0000313" key="1">
    <source>
        <dbReference type="EMBL" id="KRR07675.1"/>
    </source>
</evidence>
<evidence type="ECO:0008006" key="3">
    <source>
        <dbReference type="Google" id="ProtNLM"/>
    </source>
</evidence>
<organism evidence="1 2">
    <name type="scientific">Bradyrhizobium valentinum</name>
    <dbReference type="NCBI Taxonomy" id="1518501"/>
    <lineage>
        <taxon>Bacteria</taxon>
        <taxon>Pseudomonadati</taxon>
        <taxon>Pseudomonadota</taxon>
        <taxon>Alphaproteobacteria</taxon>
        <taxon>Hyphomicrobiales</taxon>
        <taxon>Nitrobacteraceae</taxon>
        <taxon>Bradyrhizobium</taxon>
    </lineage>
</organism>
<dbReference type="STRING" id="1518501.CQ10_35640"/>
<accession>A0A0R3LJM0</accession>